<name>A0ABQ9Z148_9CRUS</name>
<reference evidence="1 2" key="1">
    <citation type="journal article" date="2023" name="Nucleic Acids Res.">
        <title>The hologenome of Daphnia magna reveals possible DNA methylation and microbiome-mediated evolution of the host genome.</title>
        <authorList>
            <person name="Chaturvedi A."/>
            <person name="Li X."/>
            <person name="Dhandapani V."/>
            <person name="Marshall H."/>
            <person name="Kissane S."/>
            <person name="Cuenca-Cambronero M."/>
            <person name="Asole G."/>
            <person name="Calvet F."/>
            <person name="Ruiz-Romero M."/>
            <person name="Marangio P."/>
            <person name="Guigo R."/>
            <person name="Rago D."/>
            <person name="Mirbahai L."/>
            <person name="Eastwood N."/>
            <person name="Colbourne J.K."/>
            <person name="Zhou J."/>
            <person name="Mallon E."/>
            <person name="Orsini L."/>
        </authorList>
    </citation>
    <scope>NUCLEOTIDE SEQUENCE [LARGE SCALE GENOMIC DNA]</scope>
    <source>
        <strain evidence="1">LRV0_1</strain>
    </source>
</reference>
<sequence length="127" mass="14785">MVRKREVFGYFWHLLVNIKPTNKKRKIPSITQINQKSYKIKIADQIGHYLLMDLPDISKEGIDQQVVQLTSIIAADCATACMISLDPKLKSKLAPWWSMELTVLRSKTRRALKTWMTTKHPIDKARY</sequence>
<comment type="caution">
    <text evidence="1">The sequence shown here is derived from an EMBL/GenBank/DDBJ whole genome shotgun (WGS) entry which is preliminary data.</text>
</comment>
<dbReference type="EMBL" id="JAOYFB010000002">
    <property type="protein sequence ID" value="KAK4006566.1"/>
    <property type="molecule type" value="Genomic_DNA"/>
</dbReference>
<organism evidence="1 2">
    <name type="scientific">Daphnia magna</name>
    <dbReference type="NCBI Taxonomy" id="35525"/>
    <lineage>
        <taxon>Eukaryota</taxon>
        <taxon>Metazoa</taxon>
        <taxon>Ecdysozoa</taxon>
        <taxon>Arthropoda</taxon>
        <taxon>Crustacea</taxon>
        <taxon>Branchiopoda</taxon>
        <taxon>Diplostraca</taxon>
        <taxon>Cladocera</taxon>
        <taxon>Anomopoda</taxon>
        <taxon>Daphniidae</taxon>
        <taxon>Daphnia</taxon>
    </lineage>
</organism>
<gene>
    <name evidence="1" type="ORF">OUZ56_011720</name>
</gene>
<evidence type="ECO:0000313" key="1">
    <source>
        <dbReference type="EMBL" id="KAK4006566.1"/>
    </source>
</evidence>
<dbReference type="Proteomes" id="UP001234178">
    <property type="component" value="Unassembled WGS sequence"/>
</dbReference>
<proteinExistence type="predicted"/>
<evidence type="ECO:0000313" key="2">
    <source>
        <dbReference type="Proteomes" id="UP001234178"/>
    </source>
</evidence>
<keyword evidence="2" id="KW-1185">Reference proteome</keyword>
<accession>A0ABQ9Z148</accession>
<protein>
    <submittedName>
        <fullName evidence="1">Uncharacterized protein</fullName>
    </submittedName>
</protein>